<reference evidence="8" key="1">
    <citation type="submission" date="2022-11" db="EMBL/GenBank/DDBJ databases">
        <authorList>
            <person name="Morgan W.R."/>
            <person name="Tartar A."/>
        </authorList>
    </citation>
    <scope>NUCLEOTIDE SEQUENCE</scope>
    <source>
        <strain evidence="8">ARSEF 373</strain>
    </source>
</reference>
<dbReference type="AlphaFoldDB" id="A0AAV2ZAR8"/>
<dbReference type="GO" id="GO:0000049">
    <property type="term" value="F:tRNA binding"/>
    <property type="evidence" value="ECO:0007669"/>
    <property type="project" value="UniProtKB-KW"/>
</dbReference>
<keyword evidence="1" id="KW-0694">RNA-binding</keyword>
<organism evidence="8 9">
    <name type="scientific">Lagenidium giganteum</name>
    <dbReference type="NCBI Taxonomy" id="4803"/>
    <lineage>
        <taxon>Eukaryota</taxon>
        <taxon>Sar</taxon>
        <taxon>Stramenopiles</taxon>
        <taxon>Oomycota</taxon>
        <taxon>Peronosporomycetes</taxon>
        <taxon>Pythiales</taxon>
        <taxon>Pythiaceae</taxon>
    </lineage>
</organism>
<dbReference type="SUPFAM" id="SSF52374">
    <property type="entry name" value="Nucleotidylyl transferase"/>
    <property type="match status" value="1"/>
</dbReference>
<evidence type="ECO:0000256" key="2">
    <source>
        <dbReference type="ARBA" id="ARBA00022603"/>
    </source>
</evidence>
<protein>
    <recommendedName>
        <fullName evidence="10">Cytidyltransferase-like domain-containing protein</fullName>
    </recommendedName>
</protein>
<dbReference type="InterPro" id="IPR033671">
    <property type="entry name" value="TrmH"/>
</dbReference>
<accession>A0AAV2ZAR8</accession>
<evidence type="ECO:0000256" key="4">
    <source>
        <dbReference type="SAM" id="Coils"/>
    </source>
</evidence>
<evidence type="ECO:0000313" key="8">
    <source>
        <dbReference type="EMBL" id="DBA04498.1"/>
    </source>
</evidence>
<dbReference type="CDD" id="cd18092">
    <property type="entry name" value="SpoU-like_TrmH"/>
    <property type="match status" value="1"/>
</dbReference>
<gene>
    <name evidence="8" type="ORF">N0F65_011046</name>
</gene>
<dbReference type="PANTHER" id="PTHR43453">
    <property type="entry name" value="RRNA METHYLASE-LIKE"/>
    <property type="match status" value="1"/>
</dbReference>
<keyword evidence="3" id="KW-0808">Transferase</keyword>
<proteinExistence type="predicted"/>
<dbReference type="InterPro" id="IPR004821">
    <property type="entry name" value="Cyt_trans-like"/>
</dbReference>
<keyword evidence="2" id="KW-0489">Methyltransferase</keyword>
<evidence type="ECO:0000256" key="5">
    <source>
        <dbReference type="SAM" id="MobiDB-lite"/>
    </source>
</evidence>
<dbReference type="GO" id="GO:0008173">
    <property type="term" value="F:RNA methyltransferase activity"/>
    <property type="evidence" value="ECO:0007669"/>
    <property type="project" value="InterPro"/>
</dbReference>
<evidence type="ECO:0000256" key="3">
    <source>
        <dbReference type="ARBA" id="ARBA00022679"/>
    </source>
</evidence>
<evidence type="ECO:0008006" key="10">
    <source>
        <dbReference type="Google" id="ProtNLM"/>
    </source>
</evidence>
<dbReference type="PANTHER" id="PTHR43453:SF3">
    <property type="entry name" value="TRNA_RRNA METHYLTRANSFERASE SPOU TYPE DOMAIN-CONTAINING PROTEIN"/>
    <property type="match status" value="1"/>
</dbReference>
<dbReference type="Pfam" id="PF00588">
    <property type="entry name" value="SpoU_methylase"/>
    <property type="match status" value="1"/>
</dbReference>
<dbReference type="Gene3D" id="3.40.50.620">
    <property type="entry name" value="HUPs"/>
    <property type="match status" value="1"/>
</dbReference>
<feature type="compositionally biased region" description="Low complexity" evidence="5">
    <location>
        <begin position="191"/>
        <end position="209"/>
    </location>
</feature>
<keyword evidence="4" id="KW-0175">Coiled coil</keyword>
<keyword evidence="9" id="KW-1185">Reference proteome</keyword>
<evidence type="ECO:0000313" key="9">
    <source>
        <dbReference type="Proteomes" id="UP001146120"/>
    </source>
</evidence>
<dbReference type="Gene3D" id="3.40.1280.10">
    <property type="match status" value="1"/>
</dbReference>
<feature type="coiled-coil region" evidence="4">
    <location>
        <begin position="51"/>
        <end position="78"/>
    </location>
</feature>
<comment type="caution">
    <text evidence="8">The sequence shown here is derived from an EMBL/GenBank/DDBJ whole genome shotgun (WGS) entry which is preliminary data.</text>
</comment>
<evidence type="ECO:0000259" key="7">
    <source>
        <dbReference type="Pfam" id="PF01467"/>
    </source>
</evidence>
<dbReference type="InterPro" id="IPR029026">
    <property type="entry name" value="tRNA_m1G_MTases_N"/>
</dbReference>
<dbReference type="Proteomes" id="UP001146120">
    <property type="component" value="Unassembled WGS sequence"/>
</dbReference>
<dbReference type="GO" id="GO:0002938">
    <property type="term" value="P:tRNA guanine ribose methylation"/>
    <property type="evidence" value="ECO:0007669"/>
    <property type="project" value="TreeGrafter"/>
</dbReference>
<dbReference type="InterPro" id="IPR029028">
    <property type="entry name" value="Alpha/beta_knot_MTases"/>
</dbReference>
<evidence type="ECO:0000256" key="1">
    <source>
        <dbReference type="ARBA" id="ARBA00022555"/>
    </source>
</evidence>
<reference evidence="8" key="2">
    <citation type="journal article" date="2023" name="Microbiol Resour">
        <title>Decontamination and Annotation of the Draft Genome Sequence of the Oomycete Lagenidium giganteum ARSEF 373.</title>
        <authorList>
            <person name="Morgan W.R."/>
            <person name="Tartar A."/>
        </authorList>
    </citation>
    <scope>NUCLEOTIDE SEQUENCE</scope>
    <source>
        <strain evidence="8">ARSEF 373</strain>
    </source>
</reference>
<dbReference type="InterPro" id="IPR001537">
    <property type="entry name" value="SpoU_MeTrfase"/>
</dbReference>
<sequence>MDRRLGAPAGAPRWQEPGDAIAANVEVERKNSQIVPLGEEPYFQTLTPRTLAKSVAELGALRTRVQELEQKLAERNEVELLLAQKSVSKRLPPLEIGEGGANGPGSPSLLSASPIGIRSVGELRAAISNQGYFADRLATAPECSFRGQFSPLRKLAAIDSAPIDMAIGPEREELENALSSDGDTLPLSTIEEVPSTQSSTESPSSSPPKEQAKISLSHEGDATFAFSQRNRLYQIMKRLSALITFREDDVSSVRWLPWNANIKLTTLGVFPQLLILKKLVDAEFGDVITFLLDVETETDIQLISDRLEQLLKNGSPSKLRSHVKPEFPRQHPVWGIQYPLQKIAQNLEEFQGTPPKTEVVVLVSSGAFNPIHMLHVRAFYVARQYVESNYKYPVVGAFISPSHDTYVRVKNRRNPREMITRRHRLALIEAAVASSSWIEVDKWEITRRRVLDYLSTLNHVREMCESHFPQFKFRLMYVCGVNTVVKLSHSALREEGFGCICICRPSQTDMVTKHLGKQLVRSTIIVEDTGVLPCELERATSFRVRQALASADKNAAVIEMMVGKPVFQYLLKFNVGGKIAGRENWTEEDKQWRDIDLPYVEYAATMLTVRDASIVATTVLAVLVYQNGARYYAAWKGKRARELNPLIPAQITTEESTQDTCADGVPRRIKKAETVLRRRTARIVLVLESSCDTFNQQAVIRTAECMGIQHVWIVDPAFYKKHKDERRISREATDWLTIRHFKTSETCIQELLSQGYDIWATDLSQDSVSLEEPGLELPERVAIVMGRESDGVSKVMLEAAHRRVYLPIHGFADSLNLNVATGMVLQALFYMCPEARGAMPESERTQLRDTWYRRLVKGKENADVFLANPPAPFLDLRRPNDHRAAWMGNRIRRRLLAKEQQLREQFNTQQPEVAVAQDNQ</sequence>
<name>A0AAV2ZAR8_9STRA</name>
<feature type="domain" description="tRNA/rRNA methyltransferase SpoU type" evidence="6">
    <location>
        <begin position="683"/>
        <end position="825"/>
    </location>
</feature>
<dbReference type="InterPro" id="IPR014729">
    <property type="entry name" value="Rossmann-like_a/b/a_fold"/>
</dbReference>
<feature type="region of interest" description="Disordered" evidence="5">
    <location>
        <begin position="175"/>
        <end position="212"/>
    </location>
</feature>
<keyword evidence="1" id="KW-0820">tRNA-binding</keyword>
<evidence type="ECO:0000259" key="6">
    <source>
        <dbReference type="Pfam" id="PF00588"/>
    </source>
</evidence>
<dbReference type="EMBL" id="DAKRPA010000007">
    <property type="protein sequence ID" value="DBA04498.1"/>
    <property type="molecule type" value="Genomic_DNA"/>
</dbReference>
<feature type="unsure residue" description="I or L" evidence="8">
    <location>
        <position position="457"/>
    </location>
</feature>
<feature type="domain" description="Cytidyltransferase-like" evidence="7">
    <location>
        <begin position="366"/>
        <end position="525"/>
    </location>
</feature>
<dbReference type="Pfam" id="PF01467">
    <property type="entry name" value="CTP_transf_like"/>
    <property type="match status" value="1"/>
</dbReference>
<dbReference type="SUPFAM" id="SSF75217">
    <property type="entry name" value="alpha/beta knot"/>
    <property type="match status" value="1"/>
</dbReference>